<reference evidence="2" key="1">
    <citation type="submission" date="2015-04" db="UniProtKB">
        <authorList>
            <consortium name="EnsemblPlants"/>
        </authorList>
    </citation>
    <scope>IDENTIFICATION</scope>
</reference>
<dbReference type="AlphaFoldDB" id="A0A0D9ZZ73"/>
<name>A0A0D9ZZ73_9ORYZ</name>
<keyword evidence="3" id="KW-1185">Reference proteome</keyword>
<evidence type="ECO:0000313" key="2">
    <source>
        <dbReference type="EnsemblPlants" id="OGLUM05G17520.1"/>
    </source>
</evidence>
<dbReference type="EnsemblPlants" id="OGLUM05G17520.1">
    <property type="protein sequence ID" value="OGLUM05G17520.1"/>
    <property type="gene ID" value="OGLUM05G17520"/>
</dbReference>
<evidence type="ECO:0000256" key="1">
    <source>
        <dbReference type="SAM" id="Phobius"/>
    </source>
</evidence>
<keyword evidence="1" id="KW-0472">Membrane</keyword>
<organism evidence="2">
    <name type="scientific">Oryza glumipatula</name>
    <dbReference type="NCBI Taxonomy" id="40148"/>
    <lineage>
        <taxon>Eukaryota</taxon>
        <taxon>Viridiplantae</taxon>
        <taxon>Streptophyta</taxon>
        <taxon>Embryophyta</taxon>
        <taxon>Tracheophyta</taxon>
        <taxon>Spermatophyta</taxon>
        <taxon>Magnoliopsida</taxon>
        <taxon>Liliopsida</taxon>
        <taxon>Poales</taxon>
        <taxon>Poaceae</taxon>
        <taxon>BOP clade</taxon>
        <taxon>Oryzoideae</taxon>
        <taxon>Oryzeae</taxon>
        <taxon>Oryzinae</taxon>
        <taxon>Oryza</taxon>
    </lineage>
</organism>
<accession>A0A0D9ZZ73</accession>
<dbReference type="Gramene" id="OGLUM05G17520.1">
    <property type="protein sequence ID" value="OGLUM05G17520.1"/>
    <property type="gene ID" value="OGLUM05G17520"/>
</dbReference>
<feature type="transmembrane region" description="Helical" evidence="1">
    <location>
        <begin position="37"/>
        <end position="57"/>
    </location>
</feature>
<protein>
    <submittedName>
        <fullName evidence="2">Uncharacterized protein</fullName>
    </submittedName>
</protein>
<feature type="transmembrane region" description="Helical" evidence="1">
    <location>
        <begin position="99"/>
        <end position="118"/>
    </location>
</feature>
<dbReference type="Proteomes" id="UP000026961">
    <property type="component" value="Chromosome 5"/>
</dbReference>
<sequence>MRAGGLTGRVDQEVVFTESPWNAASLHRKREGPRPTLPNGLVVVVLLLVVVVLAFSFDGLPPLPSLLCPPRPSLPSPTIVVTISLFIRLLRSSSSGVRAPFLLLLQATANFEVSFLIVKERWH</sequence>
<evidence type="ECO:0000313" key="3">
    <source>
        <dbReference type="Proteomes" id="UP000026961"/>
    </source>
</evidence>
<reference evidence="2" key="2">
    <citation type="submission" date="2018-05" db="EMBL/GenBank/DDBJ databases">
        <title>OgluRS3 (Oryza glumaepatula Reference Sequence Version 3).</title>
        <authorList>
            <person name="Zhang J."/>
            <person name="Kudrna D."/>
            <person name="Lee S."/>
            <person name="Talag J."/>
            <person name="Welchert J."/>
            <person name="Wing R.A."/>
        </authorList>
    </citation>
    <scope>NUCLEOTIDE SEQUENCE [LARGE SCALE GENOMIC DNA]</scope>
</reference>
<keyword evidence="1" id="KW-0812">Transmembrane</keyword>
<proteinExistence type="predicted"/>
<dbReference type="HOGENOM" id="CLU_164304_0_0_1"/>
<keyword evidence="1" id="KW-1133">Transmembrane helix</keyword>